<evidence type="ECO:0000313" key="3">
    <source>
        <dbReference type="Proteomes" id="UP000597761"/>
    </source>
</evidence>
<accession>A0ABQ1PBQ3</accession>
<proteinExistence type="predicted"/>
<dbReference type="Proteomes" id="UP000597761">
    <property type="component" value="Unassembled WGS sequence"/>
</dbReference>
<protein>
    <submittedName>
        <fullName evidence="2">Nucleoside-diphosphate sugar epimerase</fullName>
    </submittedName>
</protein>
<dbReference type="PANTHER" id="PTHR15020:SF50">
    <property type="entry name" value="UPF0659 PROTEIN YMR090W"/>
    <property type="match status" value="1"/>
</dbReference>
<comment type="caution">
    <text evidence="2">The sequence shown here is derived from an EMBL/GenBank/DDBJ whole genome shotgun (WGS) entry which is preliminary data.</text>
</comment>
<feature type="domain" description="NAD(P)-binding" evidence="1">
    <location>
        <begin position="12"/>
        <end position="190"/>
    </location>
</feature>
<dbReference type="RefSeq" id="WP_188668397.1">
    <property type="nucleotide sequence ID" value="NZ_BMJI01000013.1"/>
</dbReference>
<dbReference type="InterPro" id="IPR036291">
    <property type="entry name" value="NAD(P)-bd_dom_sf"/>
</dbReference>
<dbReference type="Gene3D" id="3.40.50.720">
    <property type="entry name" value="NAD(P)-binding Rossmann-like Domain"/>
    <property type="match status" value="1"/>
</dbReference>
<gene>
    <name evidence="2" type="ORF">GCM10011512_21380</name>
</gene>
<dbReference type="InterPro" id="IPR016040">
    <property type="entry name" value="NAD(P)-bd_dom"/>
</dbReference>
<dbReference type="CDD" id="cd05243">
    <property type="entry name" value="SDR_a5"/>
    <property type="match status" value="1"/>
</dbReference>
<keyword evidence="3" id="KW-1185">Reference proteome</keyword>
<organism evidence="2 3">
    <name type="scientific">Tersicoccus solisilvae</name>
    <dbReference type="NCBI Taxonomy" id="1882339"/>
    <lineage>
        <taxon>Bacteria</taxon>
        <taxon>Bacillati</taxon>
        <taxon>Actinomycetota</taxon>
        <taxon>Actinomycetes</taxon>
        <taxon>Micrococcales</taxon>
        <taxon>Micrococcaceae</taxon>
        <taxon>Tersicoccus</taxon>
    </lineage>
</organism>
<dbReference type="SUPFAM" id="SSF51735">
    <property type="entry name" value="NAD(P)-binding Rossmann-fold domains"/>
    <property type="match status" value="1"/>
</dbReference>
<dbReference type="Pfam" id="PF13460">
    <property type="entry name" value="NAD_binding_10"/>
    <property type="match status" value="1"/>
</dbReference>
<name>A0ABQ1PBQ3_9MICC</name>
<evidence type="ECO:0000259" key="1">
    <source>
        <dbReference type="Pfam" id="PF13460"/>
    </source>
</evidence>
<dbReference type="EMBL" id="BMJI01000013">
    <property type="protein sequence ID" value="GGC94089.1"/>
    <property type="molecule type" value="Genomic_DNA"/>
</dbReference>
<reference evidence="3" key="1">
    <citation type="journal article" date="2019" name="Int. J. Syst. Evol. Microbiol.">
        <title>The Global Catalogue of Microorganisms (GCM) 10K type strain sequencing project: providing services to taxonomists for standard genome sequencing and annotation.</title>
        <authorList>
            <consortium name="The Broad Institute Genomics Platform"/>
            <consortium name="The Broad Institute Genome Sequencing Center for Infectious Disease"/>
            <person name="Wu L."/>
            <person name="Ma J."/>
        </authorList>
    </citation>
    <scope>NUCLEOTIDE SEQUENCE [LARGE SCALE GENOMIC DNA]</scope>
    <source>
        <strain evidence="3">CGMCC 1.15480</strain>
    </source>
</reference>
<dbReference type="PANTHER" id="PTHR15020">
    <property type="entry name" value="FLAVIN REDUCTASE-RELATED"/>
    <property type="match status" value="1"/>
</dbReference>
<evidence type="ECO:0000313" key="2">
    <source>
        <dbReference type="EMBL" id="GGC94089.1"/>
    </source>
</evidence>
<sequence>MTDHTTTVLILGATGSIGRPAVSEALRQGHAVRALVRDRNRAARLLPDSVELVVGDLTQPDTLDPAVEGIDAVVFTHGTTNERDVRDTDYAGVANTLKALGPNRARIALMTAIGVTRPGLAYAEWKLRSERLVRASGNPYTIVRPGWFDDNDADQRTLVMLQGDRRQSGGPADGVVARDQIARVLIDSLSTASADRKTFELVADRGEEQTDLSPVFASLIPDPTGALDAVEDSVNLPPEREPERFRQDLAAIAAGSAGPAVAR</sequence>